<dbReference type="GO" id="GO:0005524">
    <property type="term" value="F:ATP binding"/>
    <property type="evidence" value="ECO:0007669"/>
    <property type="project" value="UniProtKB-KW"/>
</dbReference>
<dbReference type="SMART" id="SM00388">
    <property type="entry name" value="HisKA"/>
    <property type="match status" value="1"/>
</dbReference>
<dbReference type="InterPro" id="IPR011622">
    <property type="entry name" value="7TMR_DISM_rcpt_extracell_dom2"/>
</dbReference>
<feature type="transmembrane region" description="Helical" evidence="6">
    <location>
        <begin position="309"/>
        <end position="325"/>
    </location>
</feature>
<evidence type="ECO:0000256" key="5">
    <source>
        <dbReference type="ARBA" id="ARBA00022777"/>
    </source>
</evidence>
<dbReference type="Pfam" id="PF07695">
    <property type="entry name" value="7TMR-DISM_7TM"/>
    <property type="match status" value="1"/>
</dbReference>
<dbReference type="InterPro" id="IPR003594">
    <property type="entry name" value="HATPase_dom"/>
</dbReference>
<feature type="transmembrane region" description="Helical" evidence="6">
    <location>
        <begin position="345"/>
        <end position="365"/>
    </location>
</feature>
<keyword evidence="5" id="KW-0418">Kinase</keyword>
<dbReference type="Gene3D" id="1.10.287.130">
    <property type="match status" value="1"/>
</dbReference>
<dbReference type="CDD" id="cd00075">
    <property type="entry name" value="HATPase"/>
    <property type="match status" value="1"/>
</dbReference>
<dbReference type="SMART" id="SM00387">
    <property type="entry name" value="HATPase_c"/>
    <property type="match status" value="1"/>
</dbReference>
<dbReference type="PANTHER" id="PTHR43047">
    <property type="entry name" value="TWO-COMPONENT HISTIDINE PROTEIN KINASE"/>
    <property type="match status" value="1"/>
</dbReference>
<feature type="transmembrane region" description="Helical" evidence="6">
    <location>
        <begin position="430"/>
        <end position="451"/>
    </location>
</feature>
<dbReference type="Gene3D" id="3.30.565.10">
    <property type="entry name" value="Histidine kinase-like ATPase, C-terminal domain"/>
    <property type="match status" value="1"/>
</dbReference>
<evidence type="ECO:0000313" key="9">
    <source>
        <dbReference type="Proteomes" id="UP001064933"/>
    </source>
</evidence>
<dbReference type="PANTHER" id="PTHR43047:SF72">
    <property type="entry name" value="OSMOSENSING HISTIDINE PROTEIN KINASE SLN1"/>
    <property type="match status" value="1"/>
</dbReference>
<dbReference type="InterPro" id="IPR036890">
    <property type="entry name" value="HATPase_C_sf"/>
</dbReference>
<keyword evidence="4" id="KW-0808">Transferase</keyword>
<accession>A0ABY6B7M2</accession>
<keyword evidence="6" id="KW-1133">Transmembrane helix</keyword>
<comment type="catalytic activity">
    <reaction evidence="1">
        <text>ATP + protein L-histidine = ADP + protein N-phospho-L-histidine.</text>
        <dbReference type="EC" id="2.7.13.3"/>
    </reaction>
</comment>
<keyword evidence="3" id="KW-0597">Phosphoprotein</keyword>
<dbReference type="RefSeq" id="WP_261760653.1">
    <property type="nucleotide sequence ID" value="NZ_CP104562.2"/>
</dbReference>
<dbReference type="PROSITE" id="PS50109">
    <property type="entry name" value="HIS_KIN"/>
    <property type="match status" value="1"/>
</dbReference>
<feature type="transmembrane region" description="Helical" evidence="6">
    <location>
        <begin position="403"/>
        <end position="423"/>
    </location>
</feature>
<keyword evidence="8" id="KW-0547">Nucleotide-binding</keyword>
<dbReference type="Pfam" id="PF02518">
    <property type="entry name" value="HATPase_c"/>
    <property type="match status" value="1"/>
</dbReference>
<keyword evidence="9" id="KW-1185">Reference proteome</keyword>
<dbReference type="InterPro" id="IPR003661">
    <property type="entry name" value="HisK_dim/P_dom"/>
</dbReference>
<feature type="domain" description="Histidine kinase" evidence="7">
    <location>
        <begin position="526"/>
        <end position="739"/>
    </location>
</feature>
<gene>
    <name evidence="8" type="ORF">N4261_08265</name>
</gene>
<evidence type="ECO:0000256" key="1">
    <source>
        <dbReference type="ARBA" id="ARBA00000085"/>
    </source>
</evidence>
<feature type="transmembrane region" description="Helical" evidence="6">
    <location>
        <begin position="284"/>
        <end position="302"/>
    </location>
</feature>
<feature type="transmembrane region" description="Helical" evidence="6">
    <location>
        <begin position="377"/>
        <end position="397"/>
    </location>
</feature>
<dbReference type="PRINTS" id="PR00344">
    <property type="entry name" value="BCTRLSENSOR"/>
</dbReference>
<keyword evidence="6" id="KW-0472">Membrane</keyword>
<proteinExistence type="predicted"/>
<dbReference type="Gene3D" id="2.60.40.2380">
    <property type="match status" value="1"/>
</dbReference>
<evidence type="ECO:0000256" key="3">
    <source>
        <dbReference type="ARBA" id="ARBA00022553"/>
    </source>
</evidence>
<dbReference type="InterPro" id="IPR004358">
    <property type="entry name" value="Sig_transdc_His_kin-like_C"/>
</dbReference>
<dbReference type="EC" id="2.7.13.3" evidence="2"/>
<evidence type="ECO:0000256" key="2">
    <source>
        <dbReference type="ARBA" id="ARBA00012438"/>
    </source>
</evidence>
<dbReference type="InterPro" id="IPR005467">
    <property type="entry name" value="His_kinase_dom"/>
</dbReference>
<evidence type="ECO:0000256" key="6">
    <source>
        <dbReference type="SAM" id="Phobius"/>
    </source>
</evidence>
<dbReference type="EMBL" id="CP104562">
    <property type="protein sequence ID" value="UXH80839.1"/>
    <property type="molecule type" value="Genomic_DNA"/>
</dbReference>
<keyword evidence="6" id="KW-0812">Transmembrane</keyword>
<evidence type="ECO:0000313" key="8">
    <source>
        <dbReference type="EMBL" id="UXH80839.1"/>
    </source>
</evidence>
<feature type="transmembrane region" description="Helical" evidence="6">
    <location>
        <begin position="463"/>
        <end position="484"/>
    </location>
</feature>
<name>A0ABY6B7M2_9BURK</name>
<sequence>MGAMGAMGAVCAEGASLSARGSACGRHRRSAPGRFDRISGDARWHAVLLWVLLIVAMLTSPTASAQFIDAPPAAIAAASAASASAAAAATYLSTQRSPQPHAPPSTAMIQLRENLPDRLDLATTGQMWIERGAGAAAIGPHAAPLPPQIPDSAWEPLARARLTPGYTRDAYWLRWTLHETRDTPQRHVLMLDPARIESVTLYQRRLWPGGGAEAWRISQAGTDLPFTDRPLPLRESAFAMTLETGETRELWLRVASRSSLAVSPSLWVSEALVDEQQWRVMRDGMLSAAGLTLALLAAGLAVSLRDRGYGWIAAFLFGAMVYEMTMRGTAFARFWPDGTDWAQRALGTTGALTTMFQIMALSAVLRLAQTQPRVYRAIQVVIALGLVAVAVCIWGDYQLGTRLAGPVNLGLSLLGLAASIRAARRRDPVAGVWLCALVGVMLGMAPRYASLLGFLPHASWVDLAPSVVGTAGALAVIVAMLRLLMQERRRHAEALEAAVAERTAELARASAHAQASDAAKGRLLGHMGHDLRAPLASMVQLTRRLRPGRDFESHRQAIEHGGLMLLDTIDELQRFARSPNAEADTEIVTAPVYLYGLLHELALQSQSLMLASTNRLNLQMDPNLPPVVEVDARRLRQVMLNLLSNAAKYSRAGEIAVRARATPDGLTLSVIDHGPGMTAEELARVFEPFMRGRAAHGVPGLGLGLSIAQQTVRAMGGDLSASSAPGRGACFTVALPLVAAEEPQVQWPRLTTQGLESLGEGWAAVVWDETPGVRDVLLERLLQCGFEASAAEQADEVVDQLQAASDEGLGLLLVSSPEALPSPQWLGLLRARWPRMRTLLCTAHARSNWPSDDRLAVMPKPAPQELWVPVLKRLCPPVDVPA</sequence>
<evidence type="ECO:0000256" key="4">
    <source>
        <dbReference type="ARBA" id="ARBA00022679"/>
    </source>
</evidence>
<dbReference type="SUPFAM" id="SSF55874">
    <property type="entry name" value="ATPase domain of HSP90 chaperone/DNA topoisomerase II/histidine kinase"/>
    <property type="match status" value="1"/>
</dbReference>
<dbReference type="Proteomes" id="UP001064933">
    <property type="component" value="Chromosome"/>
</dbReference>
<dbReference type="SUPFAM" id="SSF47384">
    <property type="entry name" value="Homodimeric domain of signal transducing histidine kinase"/>
    <property type="match status" value="1"/>
</dbReference>
<reference evidence="8" key="1">
    <citation type="submission" date="2022-10" db="EMBL/GenBank/DDBJ databases">
        <title>Characterization and whole genome sequencing of a new Roseateles species, isolated from fresh water.</title>
        <authorList>
            <person name="Guliayeva D.Y."/>
            <person name="Akhremchuk A.E."/>
            <person name="Sikolenko M.A."/>
            <person name="Valentovich L.N."/>
            <person name="Sidarenka A.V."/>
        </authorList>
    </citation>
    <scope>NUCLEOTIDE SEQUENCE</scope>
    <source>
        <strain evidence="8">BIM B-1768</strain>
    </source>
</reference>
<keyword evidence="8" id="KW-0067">ATP-binding</keyword>
<dbReference type="Pfam" id="PF07696">
    <property type="entry name" value="7TMR-DISMED2"/>
    <property type="match status" value="1"/>
</dbReference>
<feature type="transmembrane region" description="Helical" evidence="6">
    <location>
        <begin position="47"/>
        <end position="68"/>
    </location>
</feature>
<organism evidence="8 9">
    <name type="scientific">Roseateles amylovorans</name>
    <dbReference type="NCBI Taxonomy" id="2978473"/>
    <lineage>
        <taxon>Bacteria</taxon>
        <taxon>Pseudomonadati</taxon>
        <taxon>Pseudomonadota</taxon>
        <taxon>Betaproteobacteria</taxon>
        <taxon>Burkholderiales</taxon>
        <taxon>Sphaerotilaceae</taxon>
        <taxon>Roseateles</taxon>
    </lineage>
</organism>
<dbReference type="InterPro" id="IPR011623">
    <property type="entry name" value="7TMR_DISM_rcpt_extracell_dom1"/>
</dbReference>
<dbReference type="CDD" id="cd00082">
    <property type="entry name" value="HisKA"/>
    <property type="match status" value="1"/>
</dbReference>
<evidence type="ECO:0000259" key="7">
    <source>
        <dbReference type="PROSITE" id="PS50109"/>
    </source>
</evidence>
<dbReference type="InterPro" id="IPR036097">
    <property type="entry name" value="HisK_dim/P_sf"/>
</dbReference>
<protein>
    <recommendedName>
        <fullName evidence="2">histidine kinase</fullName>
        <ecNumber evidence="2">2.7.13.3</ecNumber>
    </recommendedName>
</protein>